<feature type="region of interest" description="Disordered" evidence="1">
    <location>
        <begin position="1"/>
        <end position="47"/>
    </location>
</feature>
<organism evidence="2 3">
    <name type="scientific">Passalora fulva</name>
    <name type="common">Tomato leaf mold</name>
    <name type="synonym">Cladosporium fulvum</name>
    <dbReference type="NCBI Taxonomy" id="5499"/>
    <lineage>
        <taxon>Eukaryota</taxon>
        <taxon>Fungi</taxon>
        <taxon>Dikarya</taxon>
        <taxon>Ascomycota</taxon>
        <taxon>Pezizomycotina</taxon>
        <taxon>Dothideomycetes</taxon>
        <taxon>Dothideomycetidae</taxon>
        <taxon>Mycosphaerellales</taxon>
        <taxon>Mycosphaerellaceae</taxon>
        <taxon>Fulvia</taxon>
    </lineage>
</organism>
<dbReference type="EMBL" id="CP090163">
    <property type="protein sequence ID" value="UJO11983.1"/>
    <property type="molecule type" value="Genomic_DNA"/>
</dbReference>
<evidence type="ECO:0000256" key="1">
    <source>
        <dbReference type="SAM" id="MobiDB-lite"/>
    </source>
</evidence>
<dbReference type="Proteomes" id="UP000756132">
    <property type="component" value="Chromosome 1"/>
</dbReference>
<reference evidence="2" key="1">
    <citation type="submission" date="2021-12" db="EMBL/GenBank/DDBJ databases">
        <authorList>
            <person name="Zaccaron A."/>
            <person name="Stergiopoulos I."/>
        </authorList>
    </citation>
    <scope>NUCLEOTIDE SEQUENCE</scope>
    <source>
        <strain evidence="2">Race5_Kim</strain>
    </source>
</reference>
<protein>
    <submittedName>
        <fullName evidence="2">Uncharacterized protein</fullName>
    </submittedName>
</protein>
<feature type="compositionally biased region" description="Low complexity" evidence="1">
    <location>
        <begin position="94"/>
        <end position="109"/>
    </location>
</feature>
<dbReference type="RefSeq" id="XP_047756349.1">
    <property type="nucleotide sequence ID" value="XM_047900138.1"/>
</dbReference>
<reference evidence="2" key="2">
    <citation type="journal article" date="2022" name="Microb. Genom.">
        <title>A chromosome-scale genome assembly of the tomato pathogen Cladosporium fulvum reveals a compartmentalized genome architecture and the presence of a dispensable chromosome.</title>
        <authorList>
            <person name="Zaccaron A.Z."/>
            <person name="Chen L.H."/>
            <person name="Samaras A."/>
            <person name="Stergiopoulos I."/>
        </authorList>
    </citation>
    <scope>NUCLEOTIDE SEQUENCE</scope>
    <source>
        <strain evidence="2">Race5_Kim</strain>
    </source>
</reference>
<name>A0A9Q8P3I9_PASFU</name>
<accession>A0A9Q8P3I9</accession>
<dbReference type="AlphaFoldDB" id="A0A9Q8P3I9"/>
<dbReference type="KEGG" id="ffu:CLAFUR5_00990"/>
<feature type="region of interest" description="Disordered" evidence="1">
    <location>
        <begin position="91"/>
        <end position="110"/>
    </location>
</feature>
<evidence type="ECO:0000313" key="3">
    <source>
        <dbReference type="Proteomes" id="UP000756132"/>
    </source>
</evidence>
<dbReference type="OrthoDB" id="10538559at2759"/>
<sequence>MPDKKLEPKQSGFLGMFKRRDSGLNSTHVPSNGKKEQSTTPSPRRAYKPRYAERDMILSMPVEQRPDLVAKANEVRLQGVCSDIGFSTAASLHSGSRNSRIGSRSWSSRHMPTHPNLHLKLYGGASAHAAGSSVSSLHNNVLHGSGMNRMASSPASMRDKNTHASHAELSSRALEQYRPSPRSYHSVPAMSQLDTTSIEAVNQAYAELGISGADFELERALRMSGMDYDLSDVAHVGQRSMATHGTMHQRPPYFGHNDTLPNLKGGKGKGKQATRSLTGVPPSIAGSSDYGDASEKDDLDDPESYILRTSASQTSALIAAHEHPTHDLESSSSSFAESYGNRVANDFWSRNSSERTTSTSTLMTSHSETSVVRPATAESHTPDVLGPG</sequence>
<feature type="compositionally biased region" description="Low complexity" evidence="1">
    <location>
        <begin position="349"/>
        <end position="370"/>
    </location>
</feature>
<feature type="region of interest" description="Disordered" evidence="1">
    <location>
        <begin position="346"/>
        <end position="388"/>
    </location>
</feature>
<dbReference type="GeneID" id="71980868"/>
<gene>
    <name evidence="2" type="ORF">CLAFUR5_00990</name>
</gene>
<keyword evidence="3" id="KW-1185">Reference proteome</keyword>
<proteinExistence type="predicted"/>
<evidence type="ECO:0000313" key="2">
    <source>
        <dbReference type="EMBL" id="UJO11983.1"/>
    </source>
</evidence>
<feature type="region of interest" description="Disordered" evidence="1">
    <location>
        <begin position="263"/>
        <end position="300"/>
    </location>
</feature>